<evidence type="ECO:0000313" key="1">
    <source>
        <dbReference type="EMBL" id="BCK85757.1"/>
    </source>
</evidence>
<geneLocation type="plasmid" evidence="1 2">
    <name>pMM59_01</name>
</geneLocation>
<accession>A0A830U7J1</accession>
<dbReference type="KEGG" id="pfaa:MM59RIKEN_30760"/>
<protein>
    <submittedName>
        <fullName evidence="1">Uncharacterized protein</fullName>
    </submittedName>
</protein>
<dbReference type="Proteomes" id="UP000679848">
    <property type="component" value="Plasmid pMM59_01"/>
</dbReference>
<evidence type="ECO:0000313" key="2">
    <source>
        <dbReference type="Proteomes" id="UP000679848"/>
    </source>
</evidence>
<dbReference type="AlphaFoldDB" id="A0A830U7J1"/>
<name>A0A830U7J1_9FIRM</name>
<dbReference type="Pfam" id="PF20124">
    <property type="entry name" value="DUF6514"/>
    <property type="match status" value="1"/>
</dbReference>
<dbReference type="RefSeq" id="WP_213543773.1">
    <property type="nucleotide sequence ID" value="NZ_AP023421.1"/>
</dbReference>
<reference evidence="1" key="1">
    <citation type="submission" date="2020-09" db="EMBL/GenBank/DDBJ databases">
        <title>New species isolated from human feces.</title>
        <authorList>
            <person name="Kitahara M."/>
            <person name="Shigeno Y."/>
            <person name="Shime M."/>
            <person name="Matsumoto Y."/>
            <person name="Nakamura S."/>
            <person name="Motooka D."/>
            <person name="Fukuoka S."/>
            <person name="Nishikawa H."/>
            <person name="Benno Y."/>
        </authorList>
    </citation>
    <scope>NUCLEOTIDE SEQUENCE</scope>
    <source>
        <strain evidence="1">MM59</strain>
        <plasmid evidence="1">pMM59_01</plasmid>
    </source>
</reference>
<dbReference type="InterPro" id="IPR017016">
    <property type="entry name" value="UCP033595"/>
</dbReference>
<proteinExistence type="predicted"/>
<keyword evidence="2" id="KW-1185">Reference proteome</keyword>
<sequence>MRKLLVGAAECKGAPIHYYLLVETLENGVETYGVLVEYLTQRTEVPGITVFRRRAEALLELLRRGRVTPVTVRDVMEDWLLI</sequence>
<dbReference type="EMBL" id="AP023421">
    <property type="protein sequence ID" value="BCK85757.1"/>
    <property type="molecule type" value="Genomic_DNA"/>
</dbReference>
<keyword evidence="1" id="KW-0614">Plasmid</keyword>
<gene>
    <name evidence="1" type="ORF">MM59RIKEN_30760</name>
</gene>
<organism evidence="1 2">
    <name type="scientific">Pusillibacter faecalis</name>
    <dbReference type="NCBI Taxonomy" id="2714358"/>
    <lineage>
        <taxon>Bacteria</taxon>
        <taxon>Bacillati</taxon>
        <taxon>Bacillota</taxon>
        <taxon>Clostridia</taxon>
        <taxon>Eubacteriales</taxon>
        <taxon>Oscillospiraceae</taxon>
        <taxon>Pusillibacter</taxon>
    </lineage>
</organism>